<keyword evidence="1" id="KW-1133">Transmembrane helix</keyword>
<keyword evidence="1" id="KW-0472">Membrane</keyword>
<evidence type="ECO:0000313" key="2">
    <source>
        <dbReference type="EMBL" id="GHC50216.1"/>
    </source>
</evidence>
<feature type="transmembrane region" description="Helical" evidence="1">
    <location>
        <begin position="72"/>
        <end position="93"/>
    </location>
</feature>
<dbReference type="AlphaFoldDB" id="A0A918WIC0"/>
<evidence type="ECO:0000256" key="1">
    <source>
        <dbReference type="SAM" id="Phobius"/>
    </source>
</evidence>
<feature type="transmembrane region" description="Helical" evidence="1">
    <location>
        <begin position="240"/>
        <end position="257"/>
    </location>
</feature>
<evidence type="ECO:0000313" key="3">
    <source>
        <dbReference type="Proteomes" id="UP000638981"/>
    </source>
</evidence>
<organism evidence="2 3">
    <name type="scientific">Neogemmobacter tilapiae</name>
    <dbReference type="NCBI Taxonomy" id="875041"/>
    <lineage>
        <taxon>Bacteria</taxon>
        <taxon>Pseudomonadati</taxon>
        <taxon>Pseudomonadota</taxon>
        <taxon>Alphaproteobacteria</taxon>
        <taxon>Rhodobacterales</taxon>
        <taxon>Paracoccaceae</taxon>
        <taxon>Neogemmobacter</taxon>
    </lineage>
</organism>
<gene>
    <name evidence="2" type="ORF">GCM10007315_10560</name>
</gene>
<keyword evidence="1" id="KW-0812">Transmembrane</keyword>
<reference evidence="2" key="2">
    <citation type="submission" date="2020-09" db="EMBL/GenBank/DDBJ databases">
        <authorList>
            <person name="Sun Q."/>
            <person name="Kim S."/>
        </authorList>
    </citation>
    <scope>NUCLEOTIDE SEQUENCE</scope>
    <source>
        <strain evidence="2">KCTC 23310</strain>
    </source>
</reference>
<feature type="transmembrane region" description="Helical" evidence="1">
    <location>
        <begin position="36"/>
        <end position="60"/>
    </location>
</feature>
<comment type="caution">
    <text evidence="2">The sequence shown here is derived from an EMBL/GenBank/DDBJ whole genome shotgun (WGS) entry which is preliminary data.</text>
</comment>
<name>A0A918WIC0_9RHOB</name>
<dbReference type="Proteomes" id="UP000638981">
    <property type="component" value="Unassembled WGS sequence"/>
</dbReference>
<protein>
    <submittedName>
        <fullName evidence="2">ABC transporter permease</fullName>
    </submittedName>
</protein>
<reference evidence="2" key="1">
    <citation type="journal article" date="2014" name="Int. J. Syst. Evol. Microbiol.">
        <title>Complete genome sequence of Corynebacterium casei LMG S-19264T (=DSM 44701T), isolated from a smear-ripened cheese.</title>
        <authorList>
            <consortium name="US DOE Joint Genome Institute (JGI-PGF)"/>
            <person name="Walter F."/>
            <person name="Albersmeier A."/>
            <person name="Kalinowski J."/>
            <person name="Ruckert C."/>
        </authorList>
    </citation>
    <scope>NUCLEOTIDE SEQUENCE</scope>
    <source>
        <strain evidence="2">KCTC 23310</strain>
    </source>
</reference>
<keyword evidence="3" id="KW-1185">Reference proteome</keyword>
<feature type="transmembrane region" description="Helical" evidence="1">
    <location>
        <begin position="149"/>
        <end position="170"/>
    </location>
</feature>
<feature type="transmembrane region" description="Helical" evidence="1">
    <location>
        <begin position="113"/>
        <end position="137"/>
    </location>
</feature>
<accession>A0A918WIC0</accession>
<proteinExistence type="predicted"/>
<dbReference type="EMBL" id="BMYJ01000003">
    <property type="protein sequence ID" value="GHC50216.1"/>
    <property type="molecule type" value="Genomic_DNA"/>
</dbReference>
<sequence length="273" mass="30411">MFQSQLRTNRVNSTFAMFRLMFHIASHQIRSVHGNAAMALILNFVQVIVMIGILYFTNWLMGRGGMRIRGDLMVYFISAVGLFMMHIKTMGAVSGAAGPTSAMMKHGPMNTVVSIGGAALGALYMQILTMFVLFTFYHCAITPISFDQPVPSMGMFMLAWVSGIAIGLLFRAVTPWAPGFMAIFSTVYRRANIITSGKMIVANMTPTHILAYFDWNPLFHIIDQGRGFIFLNYNPHYSNISYPMKVTIACLMLGVIAERFTRSRQSLSWGAGK</sequence>